<proteinExistence type="predicted"/>
<accession>A0ABR8K4G8</accession>
<evidence type="ECO:0000313" key="1">
    <source>
        <dbReference type="EMBL" id="MBD2733215.1"/>
    </source>
</evidence>
<keyword evidence="2" id="KW-1185">Reference proteome</keyword>
<dbReference type="EMBL" id="JACJTU010000003">
    <property type="protein sequence ID" value="MBD2733215.1"/>
    <property type="molecule type" value="Genomic_DNA"/>
</dbReference>
<sequence length="120" mass="13046">MEPVSLIISALVTGAAETIGGNAFNSLKDLIKRKFADKSKAEIILARDEKQPEVWEESLRAELVKVGADQDEEILKKAKELLELVKHQEVAGTNKINIGRDAKGVIADTIHGNITQGDIS</sequence>
<gene>
    <name evidence="1" type="ORF">H6H03_04705</name>
</gene>
<comment type="caution">
    <text evidence="1">The sequence shown here is derived from an EMBL/GenBank/DDBJ whole genome shotgun (WGS) entry which is preliminary data.</text>
</comment>
<dbReference type="RefSeq" id="WP_190953971.1">
    <property type="nucleotide sequence ID" value="NZ_JACJTU010000003.1"/>
</dbReference>
<protein>
    <submittedName>
        <fullName evidence="1">Uncharacterized protein</fullName>
    </submittedName>
</protein>
<organism evidence="1 2">
    <name type="scientific">Nostoc paludosum FACHB-159</name>
    <dbReference type="NCBI Taxonomy" id="2692908"/>
    <lineage>
        <taxon>Bacteria</taxon>
        <taxon>Bacillati</taxon>
        <taxon>Cyanobacteriota</taxon>
        <taxon>Cyanophyceae</taxon>
        <taxon>Nostocales</taxon>
        <taxon>Nostocaceae</taxon>
        <taxon>Nostoc</taxon>
    </lineage>
</organism>
<name>A0ABR8K4G8_9NOSO</name>
<reference evidence="1 2" key="1">
    <citation type="journal article" date="2020" name="ISME J.">
        <title>Comparative genomics reveals insights into cyanobacterial evolution and habitat adaptation.</title>
        <authorList>
            <person name="Chen M.Y."/>
            <person name="Teng W.K."/>
            <person name="Zhao L."/>
            <person name="Hu C.X."/>
            <person name="Zhou Y.K."/>
            <person name="Han B.P."/>
            <person name="Song L.R."/>
            <person name="Shu W.S."/>
        </authorList>
    </citation>
    <scope>NUCLEOTIDE SEQUENCE [LARGE SCALE GENOMIC DNA]</scope>
    <source>
        <strain evidence="1 2">FACHB-159</strain>
    </source>
</reference>
<evidence type="ECO:0000313" key="2">
    <source>
        <dbReference type="Proteomes" id="UP000637383"/>
    </source>
</evidence>
<dbReference type="Proteomes" id="UP000637383">
    <property type="component" value="Unassembled WGS sequence"/>
</dbReference>